<proteinExistence type="predicted"/>
<evidence type="ECO:0000313" key="3">
    <source>
        <dbReference type="Proteomes" id="UP000049472"/>
    </source>
</evidence>
<feature type="domain" description="SH3b" evidence="1">
    <location>
        <begin position="203"/>
        <end position="271"/>
    </location>
</feature>
<organism evidence="2 3">
    <name type="scientific">Agathobacter rectalis</name>
    <dbReference type="NCBI Taxonomy" id="39491"/>
    <lineage>
        <taxon>Bacteria</taxon>
        <taxon>Bacillati</taxon>
        <taxon>Bacillota</taxon>
        <taxon>Clostridia</taxon>
        <taxon>Lachnospirales</taxon>
        <taxon>Lachnospiraceae</taxon>
        <taxon>Agathobacter</taxon>
    </lineage>
</organism>
<keyword evidence="3" id="KW-1185">Reference proteome</keyword>
<reference evidence="3" key="1">
    <citation type="submission" date="2015-05" db="EMBL/GenBank/DDBJ databases">
        <authorList>
            <consortium name="Pathogen Informatics"/>
        </authorList>
    </citation>
    <scope>NUCLEOTIDE SEQUENCE [LARGE SCALE GENOMIC DNA]</scope>
    <source>
        <strain evidence="3">T1-815</strain>
    </source>
</reference>
<protein>
    <recommendedName>
        <fullName evidence="1">SH3b domain-containing protein</fullName>
    </recommendedName>
</protein>
<name>A0A0M6WRH9_9FIRM</name>
<dbReference type="RefSeq" id="WP_003506213.1">
    <property type="nucleotide sequence ID" value="NZ_CVRQ01000025.1"/>
</dbReference>
<dbReference type="AlphaFoldDB" id="A0A0M6WRH9"/>
<dbReference type="EMBL" id="CVRQ01000025">
    <property type="protein sequence ID" value="CRL40226.1"/>
    <property type="molecule type" value="Genomic_DNA"/>
</dbReference>
<dbReference type="Pfam" id="PF25309">
    <property type="entry name" value="ELLD"/>
    <property type="match status" value="1"/>
</dbReference>
<evidence type="ECO:0000259" key="1">
    <source>
        <dbReference type="PROSITE" id="PS51781"/>
    </source>
</evidence>
<dbReference type="InterPro" id="IPR057370">
    <property type="entry name" value="ELLD"/>
</dbReference>
<accession>A0A0M6WRH9</accession>
<dbReference type="PROSITE" id="PS51781">
    <property type="entry name" value="SH3B"/>
    <property type="match status" value="1"/>
</dbReference>
<dbReference type="Gene3D" id="2.30.30.40">
    <property type="entry name" value="SH3 Domains"/>
    <property type="match status" value="1"/>
</dbReference>
<evidence type="ECO:0000313" key="2">
    <source>
        <dbReference type="EMBL" id="CRL40226.1"/>
    </source>
</evidence>
<sequence>MISNCGHDERGKYSGGKAGDQTGTEWQVINWYNRPWKCVLRHPDAATRKLIAQMAKAAAVNNMVGYCQSHRGTFWTNLADSNFDPAQITVPCEADCSSGVAAIVKGAGYRLKNEKLKNVSTACYTGNLRAALKAAGFEVLTDKKYLTSDAYLLEGDILLNDGAHVATNLTNGAKASGGGASQTVPINSNVKLETAKGFNKSLAGTYKVTGAGALNLRSGAGTGKDKKVLTTMQSGETCQCYGYYTDVSGVKWLYVAYKNVVGFASSKYLKK</sequence>
<dbReference type="Proteomes" id="UP000049472">
    <property type="component" value="Unassembled WGS sequence"/>
</dbReference>
<gene>
    <name evidence="2" type="ORF">T1815_22821</name>
</gene>
<dbReference type="InterPro" id="IPR003646">
    <property type="entry name" value="SH3-like_bac-type"/>
</dbReference>